<organism evidence="7 8">
    <name type="scientific">Planosporangium mesophilum</name>
    <dbReference type="NCBI Taxonomy" id="689768"/>
    <lineage>
        <taxon>Bacteria</taxon>
        <taxon>Bacillati</taxon>
        <taxon>Actinomycetota</taxon>
        <taxon>Actinomycetes</taxon>
        <taxon>Micromonosporales</taxon>
        <taxon>Micromonosporaceae</taxon>
        <taxon>Planosporangium</taxon>
    </lineage>
</organism>
<dbReference type="PANTHER" id="PTHR43110">
    <property type="entry name" value="THIOL PEROXIDASE"/>
    <property type="match status" value="1"/>
</dbReference>
<evidence type="ECO:0000313" key="8">
    <source>
        <dbReference type="Proteomes" id="UP000599074"/>
    </source>
</evidence>
<evidence type="ECO:0000256" key="3">
    <source>
        <dbReference type="ARBA" id="ARBA00023002"/>
    </source>
</evidence>
<sequence length="182" mass="20165">MNHPSQVTLTHPARFDHRPMTNVARSLRGQRAPDFSLPSATDRQVTLSRLRGEPVILVFYPADWSPVCSDQMALYQAVLPEFARYGATVLGISVDGVWCHRAFAEDRGISFPLLSDFEPKGEVARAYQAYRLPDGVAERALFVLDRDGYVAWSQLYPPTVNPGVDGILAALHSLVPETQVVT</sequence>
<dbReference type="InterPro" id="IPR013766">
    <property type="entry name" value="Thioredoxin_domain"/>
</dbReference>
<dbReference type="InterPro" id="IPR024706">
    <property type="entry name" value="Peroxiredoxin_AhpC-typ"/>
</dbReference>
<keyword evidence="3" id="KW-0560">Oxidoreductase</keyword>
<evidence type="ECO:0000256" key="5">
    <source>
        <dbReference type="PIRSR" id="PIRSR000239-1"/>
    </source>
</evidence>
<dbReference type="Pfam" id="PF00578">
    <property type="entry name" value="AhpC-TSA"/>
    <property type="match status" value="1"/>
</dbReference>
<keyword evidence="4" id="KW-0676">Redox-active center</keyword>
<dbReference type="InterPro" id="IPR050455">
    <property type="entry name" value="Tpx_Peroxidase_subfamily"/>
</dbReference>
<dbReference type="EMBL" id="BOON01000008">
    <property type="protein sequence ID" value="GII21570.1"/>
    <property type="molecule type" value="Genomic_DNA"/>
</dbReference>
<feature type="domain" description="Thioredoxin" evidence="6">
    <location>
        <begin position="26"/>
        <end position="176"/>
    </location>
</feature>
<dbReference type="InterPro" id="IPR036249">
    <property type="entry name" value="Thioredoxin-like_sf"/>
</dbReference>
<dbReference type="PIRSF" id="PIRSF000239">
    <property type="entry name" value="AHPC"/>
    <property type="match status" value="1"/>
</dbReference>
<dbReference type="AlphaFoldDB" id="A0A8J3THH5"/>
<name>A0A8J3THH5_9ACTN</name>
<dbReference type="InterPro" id="IPR000866">
    <property type="entry name" value="AhpC/TSA"/>
</dbReference>
<evidence type="ECO:0000256" key="2">
    <source>
        <dbReference type="ARBA" id="ARBA00022862"/>
    </source>
</evidence>
<evidence type="ECO:0000313" key="7">
    <source>
        <dbReference type="EMBL" id="GII21570.1"/>
    </source>
</evidence>
<keyword evidence="1 7" id="KW-0575">Peroxidase</keyword>
<evidence type="ECO:0000256" key="4">
    <source>
        <dbReference type="ARBA" id="ARBA00023284"/>
    </source>
</evidence>
<dbReference type="PROSITE" id="PS51352">
    <property type="entry name" value="THIOREDOXIN_2"/>
    <property type="match status" value="1"/>
</dbReference>
<keyword evidence="8" id="KW-1185">Reference proteome</keyword>
<dbReference type="PANTHER" id="PTHR43110:SF1">
    <property type="entry name" value="THIOL PEROXIDASE"/>
    <property type="match status" value="1"/>
</dbReference>
<protein>
    <submittedName>
        <fullName evidence="7">Thioredoxin peroxidase</fullName>
    </submittedName>
</protein>
<dbReference type="Gene3D" id="3.40.30.10">
    <property type="entry name" value="Glutaredoxin"/>
    <property type="match status" value="1"/>
</dbReference>
<keyword evidence="2" id="KW-0049">Antioxidant</keyword>
<accession>A0A8J3THH5</accession>
<reference evidence="7" key="1">
    <citation type="submission" date="2021-01" db="EMBL/GenBank/DDBJ databases">
        <title>Whole genome shotgun sequence of Planosporangium mesophilum NBRC 109066.</title>
        <authorList>
            <person name="Komaki H."/>
            <person name="Tamura T."/>
        </authorList>
    </citation>
    <scope>NUCLEOTIDE SEQUENCE</scope>
    <source>
        <strain evidence="7">NBRC 109066</strain>
    </source>
</reference>
<dbReference type="GO" id="GO:0004601">
    <property type="term" value="F:peroxidase activity"/>
    <property type="evidence" value="ECO:0007669"/>
    <property type="project" value="UniProtKB-KW"/>
</dbReference>
<proteinExistence type="predicted"/>
<evidence type="ECO:0000259" key="6">
    <source>
        <dbReference type="PROSITE" id="PS51352"/>
    </source>
</evidence>
<feature type="active site" description="Cysteine sulfenic acid (-SOH) intermediate; for peroxidase activity" evidence="5">
    <location>
        <position position="68"/>
    </location>
</feature>
<gene>
    <name evidence="7" type="ORF">Pme01_11670</name>
</gene>
<evidence type="ECO:0000256" key="1">
    <source>
        <dbReference type="ARBA" id="ARBA00022559"/>
    </source>
</evidence>
<comment type="caution">
    <text evidence="7">The sequence shown here is derived from an EMBL/GenBank/DDBJ whole genome shotgun (WGS) entry which is preliminary data.</text>
</comment>
<dbReference type="SUPFAM" id="SSF52833">
    <property type="entry name" value="Thioredoxin-like"/>
    <property type="match status" value="1"/>
</dbReference>
<dbReference type="Proteomes" id="UP000599074">
    <property type="component" value="Unassembled WGS sequence"/>
</dbReference>